<organism evidence="3 4">
    <name type="scientific">Bifidobacterium goeldii</name>
    <dbReference type="NCBI Taxonomy" id="2306975"/>
    <lineage>
        <taxon>Bacteria</taxon>
        <taxon>Bacillati</taxon>
        <taxon>Actinomycetota</taxon>
        <taxon>Actinomycetes</taxon>
        <taxon>Bifidobacteriales</taxon>
        <taxon>Bifidobacteriaceae</taxon>
        <taxon>Bifidobacterium</taxon>
    </lineage>
</organism>
<gene>
    <name evidence="3" type="ORF">D2E25_1985</name>
</gene>
<proteinExistence type="predicted"/>
<feature type="transmembrane region" description="Helical" evidence="2">
    <location>
        <begin position="246"/>
        <end position="266"/>
    </location>
</feature>
<comment type="caution">
    <text evidence="3">The sequence shown here is derived from an EMBL/GenBank/DDBJ whole genome shotgun (WGS) entry which is preliminary data.</text>
</comment>
<dbReference type="AlphaFoldDB" id="A0A430FDC2"/>
<feature type="transmembrane region" description="Helical" evidence="2">
    <location>
        <begin position="410"/>
        <end position="437"/>
    </location>
</feature>
<sequence>MTNASKPISNSRATRPVSRVISRIGSIARWALAVAACLWIALCVAVGPLYWQDSSIANWTGTNWAYFAGAFLIAFGIVAALVRWARGIPMFGWISGKHGVEPRRIIPRSWRATAHRVALTRPGAMLCSVGRAAARLWVRATDRWWKIALILFIGWLWVPTTLVSAFGADIRSQAREFSWAWNQWTGLEQPYIGFFSFVPMDIYPTAHYIWPANPTYLTDQHNIVLTVFYGSVLAVSRYFTESNDPGFVVLSALQMLFATFCCSASANRFLNLPWLQNAPHRQSPSLRGAQSGRSSAADFAHPERRSRSAALPYMPDFAHPERVLYASNAHARSHATVQRLPEGAAGWFTRLVIILFFLLCPLAVFSTISLTKSPLFAFSFVWSFGVWYELHCTWRAPRDGAPIHLRKRSFVAFTLASVVMLASAKYAWYIIVLQIVLALVSDYRRWRTYIVALLLPVIVLHGGVVALTSTGAIIGGDPIESRGIQLQQIARIAQRDPDSIPQSAREEIAPIFNLDQMADAYFPQDADPVKSSGIQSKKVSYRWRSVTPEEMAQFNDAWWQIVKANPTIAIDAFLAKCYGYFNPTDSPYVSMDYYVTSDYVQQQTDGIQHWCRHWRIQVADAARAFGSIPVLGWLAHGNFYVTLTLLIGAAEVIMRRWRTLVTHLPLLLLMGVMITAPANNFERHMLPVAFVFGFAVLTYWRESNTEAVDYAGAHE</sequence>
<dbReference type="EMBL" id="QXGL01000012">
    <property type="protein sequence ID" value="RSX50792.1"/>
    <property type="molecule type" value="Genomic_DNA"/>
</dbReference>
<feature type="transmembrane region" description="Helical" evidence="2">
    <location>
        <begin position="147"/>
        <end position="170"/>
    </location>
</feature>
<keyword evidence="2" id="KW-1133">Transmembrane helix</keyword>
<accession>A0A430FDC2</accession>
<name>A0A430FDC2_9BIFI</name>
<dbReference type="RefSeq" id="WP_241217173.1">
    <property type="nucleotide sequence ID" value="NZ_QXGL01000012.1"/>
</dbReference>
<feature type="transmembrane region" description="Helical" evidence="2">
    <location>
        <begin position="449"/>
        <end position="474"/>
    </location>
</feature>
<feature type="transmembrane region" description="Helical" evidence="2">
    <location>
        <begin position="63"/>
        <end position="82"/>
    </location>
</feature>
<dbReference type="Pfam" id="PF19484">
    <property type="entry name" value="DUF6020"/>
    <property type="match status" value="1"/>
</dbReference>
<evidence type="ECO:0000256" key="1">
    <source>
        <dbReference type="SAM" id="MobiDB-lite"/>
    </source>
</evidence>
<feature type="region of interest" description="Disordered" evidence="1">
    <location>
        <begin position="281"/>
        <end position="305"/>
    </location>
</feature>
<keyword evidence="4" id="KW-1185">Reference proteome</keyword>
<dbReference type="Proteomes" id="UP000287533">
    <property type="component" value="Unassembled WGS sequence"/>
</dbReference>
<keyword evidence="2" id="KW-0472">Membrane</keyword>
<dbReference type="InterPro" id="IPR046062">
    <property type="entry name" value="DUF6020"/>
</dbReference>
<feature type="transmembrane region" description="Helical" evidence="2">
    <location>
        <begin position="190"/>
        <end position="210"/>
    </location>
</feature>
<reference evidence="3 4" key="1">
    <citation type="submission" date="2018-09" db="EMBL/GenBank/DDBJ databases">
        <title>Characterization of the phylogenetic diversity of five novel species belonging to the genus Bifidobacterium.</title>
        <authorList>
            <person name="Lugli G.A."/>
            <person name="Duranti S."/>
            <person name="Milani C."/>
        </authorList>
    </citation>
    <scope>NUCLEOTIDE SEQUENCE [LARGE SCALE GENOMIC DNA]</scope>
    <source>
        <strain evidence="3 4">2034B</strain>
    </source>
</reference>
<feature type="transmembrane region" description="Helical" evidence="2">
    <location>
        <begin position="347"/>
        <end position="368"/>
    </location>
</feature>
<feature type="transmembrane region" description="Helical" evidence="2">
    <location>
        <begin position="660"/>
        <end position="678"/>
    </location>
</feature>
<keyword evidence="2" id="KW-0812">Transmembrane</keyword>
<feature type="transmembrane region" description="Helical" evidence="2">
    <location>
        <begin position="222"/>
        <end position="240"/>
    </location>
</feature>
<feature type="transmembrane region" description="Helical" evidence="2">
    <location>
        <begin position="27"/>
        <end position="51"/>
    </location>
</feature>
<evidence type="ECO:0000313" key="4">
    <source>
        <dbReference type="Proteomes" id="UP000287533"/>
    </source>
</evidence>
<protein>
    <recommendedName>
        <fullName evidence="5">Beta-carotene 15,15'-monooxygenase</fullName>
    </recommendedName>
</protein>
<evidence type="ECO:0000256" key="2">
    <source>
        <dbReference type="SAM" id="Phobius"/>
    </source>
</evidence>
<evidence type="ECO:0000313" key="3">
    <source>
        <dbReference type="EMBL" id="RSX50792.1"/>
    </source>
</evidence>
<evidence type="ECO:0008006" key="5">
    <source>
        <dbReference type="Google" id="ProtNLM"/>
    </source>
</evidence>
<feature type="transmembrane region" description="Helical" evidence="2">
    <location>
        <begin position="684"/>
        <end position="700"/>
    </location>
</feature>